<dbReference type="PANTHER" id="PTHR10259">
    <property type="entry name" value="THIOPURINE S-METHYLTRANSFERASE"/>
    <property type="match status" value="1"/>
</dbReference>
<feature type="binding site" evidence="9">
    <location>
        <position position="123"/>
    </location>
    <ligand>
        <name>S-adenosyl-L-methionine</name>
        <dbReference type="ChEBI" id="CHEBI:59789"/>
    </ligand>
</feature>
<dbReference type="InterPro" id="IPR022474">
    <property type="entry name" value="Thiopur_S-MeTfrase_Se/Te_detox"/>
</dbReference>
<keyword evidence="7 9" id="KW-0808">Transferase</keyword>
<dbReference type="GO" id="GO:0010038">
    <property type="term" value="P:response to metal ion"/>
    <property type="evidence" value="ECO:0007669"/>
    <property type="project" value="InterPro"/>
</dbReference>
<evidence type="ECO:0000256" key="9">
    <source>
        <dbReference type="HAMAP-Rule" id="MF_00812"/>
    </source>
</evidence>
<proteinExistence type="inferred from homology"/>
<evidence type="ECO:0000256" key="6">
    <source>
        <dbReference type="ARBA" id="ARBA00022603"/>
    </source>
</evidence>
<dbReference type="GO" id="GO:0032259">
    <property type="term" value="P:methylation"/>
    <property type="evidence" value="ECO:0007669"/>
    <property type="project" value="UniProtKB-KW"/>
</dbReference>
<feature type="binding site" evidence="9">
    <location>
        <position position="66"/>
    </location>
    <ligand>
        <name>S-adenosyl-L-methionine</name>
        <dbReference type="ChEBI" id="CHEBI:59789"/>
    </ligand>
</feature>
<dbReference type="GO" id="GO:0005737">
    <property type="term" value="C:cytoplasm"/>
    <property type="evidence" value="ECO:0007669"/>
    <property type="project" value="UniProtKB-SubCell"/>
</dbReference>
<comment type="catalytic activity">
    <reaction evidence="1 9">
        <text>S-adenosyl-L-methionine + a thiopurine = S-adenosyl-L-homocysteine + a thiopurine S-methylether.</text>
        <dbReference type="EC" id="2.1.1.67"/>
    </reaction>
</comment>
<evidence type="ECO:0000256" key="7">
    <source>
        <dbReference type="ARBA" id="ARBA00022679"/>
    </source>
</evidence>
<feature type="binding site" evidence="9">
    <location>
        <position position="10"/>
    </location>
    <ligand>
        <name>S-adenosyl-L-methionine</name>
        <dbReference type="ChEBI" id="CHEBI:59789"/>
    </ligand>
</feature>
<name>A0AA95KK77_9GAMM</name>
<evidence type="ECO:0000256" key="4">
    <source>
        <dbReference type="ARBA" id="ARBA00011905"/>
    </source>
</evidence>
<comment type="similarity">
    <text evidence="3 9">Belongs to the class I-like SAM-binding methyltransferase superfamily. TPMT family.</text>
</comment>
<evidence type="ECO:0000256" key="5">
    <source>
        <dbReference type="ARBA" id="ARBA00022490"/>
    </source>
</evidence>
<gene>
    <name evidence="9" type="primary">tpm</name>
    <name evidence="10" type="ORF">QJT80_01175</name>
</gene>
<dbReference type="NCBIfam" id="NF009732">
    <property type="entry name" value="PRK13255.1"/>
    <property type="match status" value="1"/>
</dbReference>
<dbReference type="Pfam" id="PF05724">
    <property type="entry name" value="TPMT"/>
    <property type="match status" value="1"/>
</dbReference>
<dbReference type="PIRSF" id="PIRSF023956">
    <property type="entry name" value="Thiopurine_S-methyltransferase"/>
    <property type="match status" value="1"/>
</dbReference>
<keyword evidence="5 9" id="KW-0963">Cytoplasm</keyword>
<dbReference type="PROSITE" id="PS51585">
    <property type="entry name" value="SAM_MT_TPMT"/>
    <property type="match status" value="1"/>
</dbReference>
<dbReference type="EC" id="2.1.1.67" evidence="4 9"/>
<dbReference type="InterPro" id="IPR029063">
    <property type="entry name" value="SAM-dependent_MTases_sf"/>
</dbReference>
<comment type="subcellular location">
    <subcellularLocation>
        <location evidence="2 9">Cytoplasm</location>
    </subcellularLocation>
</comment>
<dbReference type="Gene3D" id="3.40.50.150">
    <property type="entry name" value="Vaccinia Virus protein VP39"/>
    <property type="match status" value="1"/>
</dbReference>
<dbReference type="InterPro" id="IPR025835">
    <property type="entry name" value="Thiopurine_S-MeTrfase"/>
</dbReference>
<evidence type="ECO:0000256" key="3">
    <source>
        <dbReference type="ARBA" id="ARBA00008145"/>
    </source>
</evidence>
<protein>
    <recommendedName>
        <fullName evidence="4 9">Thiopurine S-methyltransferase</fullName>
        <ecNumber evidence="4 9">2.1.1.67</ecNumber>
    </recommendedName>
    <alternativeName>
        <fullName evidence="9">Thiopurine methyltransferase</fullName>
    </alternativeName>
</protein>
<reference evidence="10" key="1">
    <citation type="journal article" date="2023" name="Int. J. Mol. Sci.">
        <title>Metagenomics Revealed a New Genus 'Candidatus Thiocaldithrix dubininis' gen. nov., sp. nov. and a New Species 'Candidatus Thiothrix putei' sp. nov. in the Family Thiotrichaceae, Some Members of Which Have Traits of Both Na+- and H+-Motive Energetics.</title>
        <authorList>
            <person name="Ravin N.V."/>
            <person name="Muntyan M.S."/>
            <person name="Smolyakov D.D."/>
            <person name="Rudenko T.S."/>
            <person name="Beletsky A.V."/>
            <person name="Mardanov A.V."/>
            <person name="Grabovich M.Y."/>
        </authorList>
    </citation>
    <scope>NUCLEOTIDE SEQUENCE</scope>
    <source>
        <strain evidence="10">GKL-01</strain>
    </source>
</reference>
<dbReference type="HAMAP" id="MF_00812">
    <property type="entry name" value="Thiopur_methtran"/>
    <property type="match status" value="1"/>
</dbReference>
<keyword evidence="8 9" id="KW-0949">S-adenosyl-L-methionine</keyword>
<keyword evidence="6 9" id="KW-0489">Methyltransferase</keyword>
<dbReference type="EMBL" id="CP124755">
    <property type="protein sequence ID" value="WGZ91097.1"/>
    <property type="molecule type" value="Genomic_DNA"/>
</dbReference>
<dbReference type="NCBIfam" id="TIGR03840">
    <property type="entry name" value="TMPT_Se_Te"/>
    <property type="match status" value="1"/>
</dbReference>
<dbReference type="FunFam" id="3.40.50.150:FF:000101">
    <property type="entry name" value="Thiopurine S-methyltransferase"/>
    <property type="match status" value="1"/>
</dbReference>
<evidence type="ECO:0000256" key="8">
    <source>
        <dbReference type="ARBA" id="ARBA00022691"/>
    </source>
</evidence>
<sequence>MRARFWHERWQNKEIGFHQDEVNGHLQQFWSEIKAPKDAYVFVPLCGKSRDMLWLREQDYKVMGVELSPIAANEFFDESNLSPTVSVQPSFELWEDDNIAILVGDFFDLTPEQLQDCGSVYDRASLIALPPDMRERYAQHLTALLKPGIEVLLIALEYDQAQMAGPPFSVSEAEVHQLYDEHFHVELLHIVDALDDSPNFRKRGLTRLDEKVYRLTRR</sequence>
<dbReference type="SUPFAM" id="SSF53335">
    <property type="entry name" value="S-adenosyl-L-methionine-dependent methyltransferases"/>
    <property type="match status" value="1"/>
</dbReference>
<accession>A0AA95KK77</accession>
<dbReference type="GO" id="GO:0008119">
    <property type="term" value="F:thiopurine S-methyltransferase activity"/>
    <property type="evidence" value="ECO:0007669"/>
    <property type="project" value="UniProtKB-UniRule"/>
</dbReference>
<dbReference type="KEGG" id="tdu:QJT80_01175"/>
<evidence type="ECO:0000256" key="1">
    <source>
        <dbReference type="ARBA" id="ARBA00000903"/>
    </source>
</evidence>
<feature type="binding site" evidence="9">
    <location>
        <position position="45"/>
    </location>
    <ligand>
        <name>S-adenosyl-L-methionine</name>
        <dbReference type="ChEBI" id="CHEBI:59789"/>
    </ligand>
</feature>
<dbReference type="AlphaFoldDB" id="A0AA95KK77"/>
<organism evidence="10">
    <name type="scientific">Candidatus Thiocaldithrix dubininis</name>
    <dbReference type="NCBI Taxonomy" id="3080823"/>
    <lineage>
        <taxon>Bacteria</taxon>
        <taxon>Pseudomonadati</taxon>
        <taxon>Pseudomonadota</taxon>
        <taxon>Gammaproteobacteria</taxon>
        <taxon>Thiotrichales</taxon>
        <taxon>Thiotrichaceae</taxon>
        <taxon>Candidatus Thiocaldithrix</taxon>
    </lineage>
</organism>
<evidence type="ECO:0000256" key="2">
    <source>
        <dbReference type="ARBA" id="ARBA00004496"/>
    </source>
</evidence>
<dbReference type="Proteomes" id="UP001300672">
    <property type="component" value="Chromosome"/>
</dbReference>
<evidence type="ECO:0000313" key="10">
    <source>
        <dbReference type="EMBL" id="WGZ91097.1"/>
    </source>
</evidence>
<dbReference type="InterPro" id="IPR008854">
    <property type="entry name" value="TPMT"/>
</dbReference>
<reference evidence="10" key="2">
    <citation type="submission" date="2023-04" db="EMBL/GenBank/DDBJ databases">
        <authorList>
            <person name="Beletskiy A.V."/>
            <person name="Mardanov A.V."/>
            <person name="Ravin N.V."/>
        </authorList>
    </citation>
    <scope>NUCLEOTIDE SEQUENCE</scope>
    <source>
        <strain evidence="10">GKL-01</strain>
    </source>
</reference>
<dbReference type="PANTHER" id="PTHR10259:SF11">
    <property type="entry name" value="THIOPURINE S-METHYLTRANSFERASE"/>
    <property type="match status" value="1"/>
</dbReference>